<name>A0ABN3RQT9_9ACTN</name>
<dbReference type="Pfam" id="PF07690">
    <property type="entry name" value="MFS_1"/>
    <property type="match status" value="1"/>
</dbReference>
<accession>A0ABN3RQT9</accession>
<evidence type="ECO:0000256" key="1">
    <source>
        <dbReference type="SAM" id="MobiDB-lite"/>
    </source>
</evidence>
<dbReference type="Gene3D" id="1.20.1250.20">
    <property type="entry name" value="MFS general substrate transporter like domains"/>
    <property type="match status" value="1"/>
</dbReference>
<feature type="transmembrane region" description="Helical" evidence="2">
    <location>
        <begin position="337"/>
        <end position="356"/>
    </location>
</feature>
<protein>
    <submittedName>
        <fullName evidence="3">MFS transporter</fullName>
    </submittedName>
</protein>
<dbReference type="RefSeq" id="WP_344575302.1">
    <property type="nucleotide sequence ID" value="NZ_BAAARK010000006.1"/>
</dbReference>
<feature type="transmembrane region" description="Helical" evidence="2">
    <location>
        <begin position="83"/>
        <end position="108"/>
    </location>
</feature>
<feature type="region of interest" description="Disordered" evidence="1">
    <location>
        <begin position="404"/>
        <end position="448"/>
    </location>
</feature>
<feature type="transmembrane region" description="Helical" evidence="2">
    <location>
        <begin position="280"/>
        <end position="297"/>
    </location>
</feature>
<feature type="compositionally biased region" description="Basic residues" evidence="1">
    <location>
        <begin position="425"/>
        <end position="438"/>
    </location>
</feature>
<keyword evidence="2" id="KW-1133">Transmembrane helix</keyword>
<feature type="transmembrane region" description="Helical" evidence="2">
    <location>
        <begin position="249"/>
        <end position="268"/>
    </location>
</feature>
<feature type="transmembrane region" description="Helical" evidence="2">
    <location>
        <begin position="303"/>
        <end position="325"/>
    </location>
</feature>
<feature type="transmembrane region" description="Helical" evidence="2">
    <location>
        <begin position="16"/>
        <end position="40"/>
    </location>
</feature>
<dbReference type="EMBL" id="BAAARK010000006">
    <property type="protein sequence ID" value="GAA2658370.1"/>
    <property type="molecule type" value="Genomic_DNA"/>
</dbReference>
<feature type="transmembrane region" description="Helical" evidence="2">
    <location>
        <begin position="46"/>
        <end position="71"/>
    </location>
</feature>
<sequence length="458" mass="46609">MFRAYRALGQVSGARPLFAAGVVARLPRAMIGLGIVTMVARRTGDYALGGAVCAAYSLAVAALGPLVARAVDRHGQRRVARPALACAFGALSGLVACSAAGVPGWALFPCALAAGTMPNVGGLVRARWAHLCRDDRILHTAYSAESVADELAFVAGPILAVMLATVLFPEAGVLAAIAAGAMGLLALTAQRRTEPPTRPAPGRAPRHSVLRTPGMPVLVTVFVAFGTIFSSTEVITVAFATAQGHRGAAAFALAAFGVTSAVAGLVVGACKPRCSPPVRLAIALLALALSLLGMPFASGVGHLTLVLLLAGLFISPSLITTYGLVERLVAKERLNEGMTWLLSAITLGLSLGSVTGGYAADRLGAQHALWLPVCCAVASALLGALGTVRLRGTSGGSAALAPARSVGGARSAGTPGPVSVAPGPHRPRCSSHGRPPRRTSHEGDDRTAARRLIARIKQ</sequence>
<dbReference type="Proteomes" id="UP001500994">
    <property type="component" value="Unassembled WGS sequence"/>
</dbReference>
<dbReference type="SUPFAM" id="SSF103473">
    <property type="entry name" value="MFS general substrate transporter"/>
    <property type="match status" value="1"/>
</dbReference>
<reference evidence="3 4" key="1">
    <citation type="journal article" date="2019" name="Int. J. Syst. Evol. Microbiol.">
        <title>The Global Catalogue of Microorganisms (GCM) 10K type strain sequencing project: providing services to taxonomists for standard genome sequencing and annotation.</title>
        <authorList>
            <consortium name="The Broad Institute Genomics Platform"/>
            <consortium name="The Broad Institute Genome Sequencing Center for Infectious Disease"/>
            <person name="Wu L."/>
            <person name="Ma J."/>
        </authorList>
    </citation>
    <scope>NUCLEOTIDE SEQUENCE [LARGE SCALE GENOMIC DNA]</scope>
    <source>
        <strain evidence="3 4">JCM 16374</strain>
    </source>
</reference>
<dbReference type="PANTHER" id="PTHR23542">
    <property type="match status" value="1"/>
</dbReference>
<feature type="transmembrane region" description="Helical" evidence="2">
    <location>
        <begin position="208"/>
        <end position="229"/>
    </location>
</feature>
<feature type="transmembrane region" description="Helical" evidence="2">
    <location>
        <begin position="158"/>
        <end position="187"/>
    </location>
</feature>
<dbReference type="InterPro" id="IPR011701">
    <property type="entry name" value="MFS"/>
</dbReference>
<evidence type="ECO:0000256" key="2">
    <source>
        <dbReference type="SAM" id="Phobius"/>
    </source>
</evidence>
<dbReference type="PANTHER" id="PTHR23542:SF1">
    <property type="entry name" value="MAJOR FACILITATOR SUPERFAMILY (MFS) PROFILE DOMAIN-CONTAINING PROTEIN"/>
    <property type="match status" value="1"/>
</dbReference>
<organism evidence="3 4">
    <name type="scientific">Streptomyces lunalinharesii</name>
    <dbReference type="NCBI Taxonomy" id="333384"/>
    <lineage>
        <taxon>Bacteria</taxon>
        <taxon>Bacillati</taxon>
        <taxon>Actinomycetota</taxon>
        <taxon>Actinomycetes</taxon>
        <taxon>Kitasatosporales</taxon>
        <taxon>Streptomycetaceae</taxon>
        <taxon>Streptomyces</taxon>
    </lineage>
</organism>
<dbReference type="InterPro" id="IPR036259">
    <property type="entry name" value="MFS_trans_sf"/>
</dbReference>
<evidence type="ECO:0000313" key="4">
    <source>
        <dbReference type="Proteomes" id="UP001500994"/>
    </source>
</evidence>
<proteinExistence type="predicted"/>
<feature type="transmembrane region" description="Helical" evidence="2">
    <location>
        <begin position="368"/>
        <end position="388"/>
    </location>
</feature>
<comment type="caution">
    <text evidence="3">The sequence shown here is derived from an EMBL/GenBank/DDBJ whole genome shotgun (WGS) entry which is preliminary data.</text>
</comment>
<keyword evidence="2" id="KW-0472">Membrane</keyword>
<feature type="compositionally biased region" description="Basic and acidic residues" evidence="1">
    <location>
        <begin position="439"/>
        <end position="448"/>
    </location>
</feature>
<keyword evidence="2" id="KW-0812">Transmembrane</keyword>
<evidence type="ECO:0000313" key="3">
    <source>
        <dbReference type="EMBL" id="GAA2658370.1"/>
    </source>
</evidence>
<keyword evidence="4" id="KW-1185">Reference proteome</keyword>
<gene>
    <name evidence="3" type="ORF">GCM10009864_26320</name>
</gene>